<dbReference type="FunFam" id="1.10.840.10:FF:000002">
    <property type="entry name" value="Rap guanine nucleotide exchange factor 4"/>
    <property type="match status" value="1"/>
</dbReference>
<dbReference type="PROSITE" id="PS00720">
    <property type="entry name" value="RASGEF"/>
    <property type="match status" value="1"/>
</dbReference>
<sequence length="860" mass="98457">MTVGQVRRKMQPTSDCSGPISLSPAAPGIPSLSRTRSVREQQAQLKHKLRELPSLLKSGLTLRRRSSVLGPSPSLCEGDDAAVAGNTSSPILPERIPSLYVDNSATKLYGESVSCAGRALRNAVRSQTPELIRDRMYLTCICRKSCVGSELVDWLLQHCPFVQCRYTAASIWQILLKLGILLSVDKQLCFQDAYVFYQFSSEECGNAACEFGREKGWLMGVRLLKQLVPLVPLTSNMCDVSAEKLDHSNEANNKILQIQALARLTSAVQRELAAVIALKARKSVGDEEEINCPQEAIQENTELVTEPEAGVMCKLGREEFRRIDFVQKLTRESQFLPSASKLPDKKQDEEESTVQVKEEDQDVLVLKKVLSESPAPTAGSAENDWRYMVVSGTPEKILEHLLNDLHLDEVQDKDTAESPEALCTKRKVLLLASQWTALYKDWLHEDEHSKLFLKTLYRYVLDDVYEYPFLEKELKEFQKVLRIHRRHTVDEYSPHRKNKALFHQFSLKENWLQHRGNANEIEEIFCRVYMTDHSYVSIRAKVSSSAQDILKIVAERIQLSEEDLALVTVTYCGEKHELLPNELVLSKSLEPSSRIYTYRKSDTLNPFAENEETQHRSVRLLGINTWDIAFELTSFDWSLFNSIHEQELIYFTFSRQGKGENTMNLSLLLQRCNEVQLWVATEILLCNQLGKRVQLLKKFIKIAAHCKAQRNLNSFFAIIMGLNTASVSRLSQTWEKIPGKFKKLFSELESLTDPSLNHKAYRDAFKKMKPPKIPFMPLLLKDVTFIHEGNKTFLDNLVNFEKLHMIADAVRSMRYCRNNQFGNDLPQKERQEAKFCTNHLHVIDNQQTLFQLSHRMEPRA</sequence>
<feature type="compositionally biased region" description="Basic residues" evidence="3">
    <location>
        <begin position="1"/>
        <end position="10"/>
    </location>
</feature>
<dbReference type="CDD" id="cd01765">
    <property type="entry name" value="FERM_F0_F1"/>
    <property type="match status" value="1"/>
</dbReference>
<evidence type="ECO:0000313" key="8">
    <source>
        <dbReference type="Proteomes" id="UP000694892"/>
    </source>
</evidence>
<evidence type="ECO:0000256" key="2">
    <source>
        <dbReference type="PROSITE-ProRule" id="PRU00168"/>
    </source>
</evidence>
<dbReference type="Pfam" id="PF00617">
    <property type="entry name" value="RasGEF"/>
    <property type="match status" value="1"/>
</dbReference>
<dbReference type="SUPFAM" id="SSF54236">
    <property type="entry name" value="Ubiquitin-like"/>
    <property type="match status" value="1"/>
</dbReference>
<accession>A0A974CKX6</accession>
<dbReference type="SUPFAM" id="SSF48366">
    <property type="entry name" value="Ras GEF"/>
    <property type="match status" value="1"/>
</dbReference>
<dbReference type="SUPFAM" id="SSF46785">
    <property type="entry name" value="Winged helix' DNA-binding domain"/>
    <property type="match status" value="1"/>
</dbReference>
<dbReference type="Gene3D" id="1.20.870.10">
    <property type="entry name" value="Son of sevenless (SoS) protein Chain: S domain 1"/>
    <property type="match status" value="2"/>
</dbReference>
<dbReference type="InterPro" id="IPR008937">
    <property type="entry name" value="Ras-like_GEF"/>
</dbReference>
<evidence type="ECO:0000259" key="5">
    <source>
        <dbReference type="PROSITE" id="PS50186"/>
    </source>
</evidence>
<organism evidence="7 8">
    <name type="scientific">Xenopus laevis</name>
    <name type="common">African clawed frog</name>
    <dbReference type="NCBI Taxonomy" id="8355"/>
    <lineage>
        <taxon>Eukaryota</taxon>
        <taxon>Metazoa</taxon>
        <taxon>Chordata</taxon>
        <taxon>Craniata</taxon>
        <taxon>Vertebrata</taxon>
        <taxon>Euteleostomi</taxon>
        <taxon>Amphibia</taxon>
        <taxon>Batrachia</taxon>
        <taxon>Anura</taxon>
        <taxon>Pipoidea</taxon>
        <taxon>Pipidae</taxon>
        <taxon>Xenopodinae</taxon>
        <taxon>Xenopus</taxon>
        <taxon>Xenopus</taxon>
    </lineage>
</organism>
<reference evidence="8" key="1">
    <citation type="journal article" date="2016" name="Nature">
        <title>Genome evolution in the allotetraploid frog Xenopus laevis.</title>
        <authorList>
            <person name="Session A.M."/>
            <person name="Uno Y."/>
            <person name="Kwon T."/>
            <person name="Chapman J.A."/>
            <person name="Toyoda A."/>
            <person name="Takahashi S."/>
            <person name="Fukui A."/>
            <person name="Hikosaka A."/>
            <person name="Suzuki A."/>
            <person name="Kondo M."/>
            <person name="van Heeringen S.J."/>
            <person name="Quigley I."/>
            <person name="Heinz S."/>
            <person name="Ogino H."/>
            <person name="Ochi H."/>
            <person name="Hellsten U."/>
            <person name="Lyons J.B."/>
            <person name="Simakov O."/>
            <person name="Putnam N."/>
            <person name="Stites J."/>
            <person name="Kuroki Y."/>
            <person name="Tanaka T."/>
            <person name="Michiue T."/>
            <person name="Watanabe M."/>
            <person name="Bogdanovic O."/>
            <person name="Lister R."/>
            <person name="Georgiou G."/>
            <person name="Paranjpe S.S."/>
            <person name="van Kruijsbergen I."/>
            <person name="Shu S."/>
            <person name="Carlson J."/>
            <person name="Kinoshita T."/>
            <person name="Ohta Y."/>
            <person name="Mawaribuchi S."/>
            <person name="Jenkins J."/>
            <person name="Grimwood J."/>
            <person name="Schmutz J."/>
            <person name="Mitros T."/>
            <person name="Mozaffari S.V."/>
            <person name="Suzuki Y."/>
            <person name="Haramoto Y."/>
            <person name="Yamamoto T.S."/>
            <person name="Takagi C."/>
            <person name="Heald R."/>
            <person name="Miller K."/>
            <person name="Haudenschild C."/>
            <person name="Kitzman J."/>
            <person name="Nakayama T."/>
            <person name="Izutsu Y."/>
            <person name="Robert J."/>
            <person name="Fortriede J."/>
            <person name="Burns K."/>
            <person name="Lotay V."/>
            <person name="Karimi K."/>
            <person name="Yasuoka Y."/>
            <person name="Dichmann D.S."/>
            <person name="Flajnik M.F."/>
            <person name="Houston D.W."/>
            <person name="Shendure J."/>
            <person name="DuPasquier L."/>
            <person name="Vize P.D."/>
            <person name="Zorn A.M."/>
            <person name="Ito M."/>
            <person name="Marcotte E.M."/>
            <person name="Wallingford J.B."/>
            <person name="Ito Y."/>
            <person name="Asashima M."/>
            <person name="Ueno N."/>
            <person name="Matsuda Y."/>
            <person name="Veenstra G.J."/>
            <person name="Fujiyama A."/>
            <person name="Harland R.M."/>
            <person name="Taira M."/>
            <person name="Rokhsar D.S."/>
        </authorList>
    </citation>
    <scope>NUCLEOTIDE SEQUENCE [LARGE SCALE GENOMIC DNA]</scope>
    <source>
        <strain evidence="8">J</strain>
    </source>
</reference>
<dbReference type="InterPro" id="IPR000591">
    <property type="entry name" value="DEP_dom"/>
</dbReference>
<dbReference type="InterPro" id="IPR023578">
    <property type="entry name" value="Ras_GEF_dom_sf"/>
</dbReference>
<dbReference type="InterPro" id="IPR036388">
    <property type="entry name" value="WH-like_DNA-bd_sf"/>
</dbReference>
<dbReference type="PANTHER" id="PTHR23113:SF26">
    <property type="entry name" value="RAP GUANINE NUCLEOTIDE EXCHANGE FACTOR 5"/>
    <property type="match status" value="1"/>
</dbReference>
<dbReference type="PROSITE" id="PS50009">
    <property type="entry name" value="RASGEF_CAT"/>
    <property type="match status" value="1"/>
</dbReference>
<feature type="domain" description="DEP" evidence="5">
    <location>
        <begin position="126"/>
        <end position="201"/>
    </location>
</feature>
<evidence type="ECO:0000256" key="1">
    <source>
        <dbReference type="ARBA" id="ARBA00022658"/>
    </source>
</evidence>
<dbReference type="Gene3D" id="1.10.840.10">
    <property type="entry name" value="Ras guanine-nucleotide exchange factors catalytic domain"/>
    <property type="match status" value="1"/>
</dbReference>
<name>A0A974CKX6_XENLA</name>
<protein>
    <recommendedName>
        <fullName evidence="9">Rap guanine nucleotide exchange factor 5</fullName>
    </recommendedName>
</protein>
<dbReference type="CDD" id="cd00155">
    <property type="entry name" value="RasGEF"/>
    <property type="match status" value="1"/>
</dbReference>
<evidence type="ECO:0000259" key="4">
    <source>
        <dbReference type="PROSITE" id="PS50009"/>
    </source>
</evidence>
<dbReference type="Pfam" id="PF00610">
    <property type="entry name" value="DEP"/>
    <property type="match status" value="1"/>
</dbReference>
<dbReference type="Gene3D" id="1.10.10.10">
    <property type="entry name" value="Winged helix-like DNA-binding domain superfamily/Winged helix DNA-binding domain"/>
    <property type="match status" value="1"/>
</dbReference>
<dbReference type="GO" id="GO:0005886">
    <property type="term" value="C:plasma membrane"/>
    <property type="evidence" value="ECO:0007669"/>
    <property type="project" value="TreeGrafter"/>
</dbReference>
<dbReference type="GO" id="GO:0005085">
    <property type="term" value="F:guanyl-nucleotide exchange factor activity"/>
    <property type="evidence" value="ECO:0007669"/>
    <property type="project" value="UniProtKB-KW"/>
</dbReference>
<proteinExistence type="predicted"/>
<evidence type="ECO:0000256" key="3">
    <source>
        <dbReference type="SAM" id="MobiDB-lite"/>
    </source>
</evidence>
<feature type="region of interest" description="Disordered" evidence="3">
    <location>
        <begin position="337"/>
        <end position="356"/>
    </location>
</feature>
<keyword evidence="1 2" id="KW-0344">Guanine-nucleotide releasing factor</keyword>
<dbReference type="InterPro" id="IPR036390">
    <property type="entry name" value="WH_DNA-bd_sf"/>
</dbReference>
<evidence type="ECO:0008006" key="9">
    <source>
        <dbReference type="Google" id="ProtNLM"/>
    </source>
</evidence>
<dbReference type="Gene3D" id="3.10.20.90">
    <property type="entry name" value="Phosphatidylinositol 3-kinase Catalytic Subunit, Chain A, domain 1"/>
    <property type="match status" value="1"/>
</dbReference>
<dbReference type="CDD" id="cd04437">
    <property type="entry name" value="DEP_Epac"/>
    <property type="match status" value="1"/>
</dbReference>
<dbReference type="Pfam" id="PF00788">
    <property type="entry name" value="RA"/>
    <property type="match status" value="1"/>
</dbReference>
<dbReference type="SMART" id="SM00147">
    <property type="entry name" value="RasGEF"/>
    <property type="match status" value="1"/>
</dbReference>
<dbReference type="InterPro" id="IPR019804">
    <property type="entry name" value="Ras_G-nucl-exch_fac_CS"/>
</dbReference>
<dbReference type="SMART" id="SM00049">
    <property type="entry name" value="DEP"/>
    <property type="match status" value="1"/>
</dbReference>
<evidence type="ECO:0000259" key="6">
    <source>
        <dbReference type="PROSITE" id="PS50200"/>
    </source>
</evidence>
<dbReference type="Proteomes" id="UP000694892">
    <property type="component" value="Chromosome 6S"/>
</dbReference>
<dbReference type="GO" id="GO:0007265">
    <property type="term" value="P:Ras protein signal transduction"/>
    <property type="evidence" value="ECO:0007669"/>
    <property type="project" value="TreeGrafter"/>
</dbReference>
<feature type="domain" description="Ras-GEF" evidence="4">
    <location>
        <begin position="624"/>
        <end position="859"/>
    </location>
</feature>
<gene>
    <name evidence="7" type="ORF">XELAEV_18033044mg</name>
</gene>
<dbReference type="PANTHER" id="PTHR23113">
    <property type="entry name" value="GUANINE NUCLEOTIDE EXCHANGE FACTOR"/>
    <property type="match status" value="1"/>
</dbReference>
<dbReference type="EMBL" id="CM004477">
    <property type="protein sequence ID" value="OCT74081.1"/>
    <property type="molecule type" value="Genomic_DNA"/>
</dbReference>
<dbReference type="InterPro" id="IPR001895">
    <property type="entry name" value="RASGEF_cat_dom"/>
</dbReference>
<dbReference type="InterPro" id="IPR029071">
    <property type="entry name" value="Ubiquitin-like_domsf"/>
</dbReference>
<feature type="region of interest" description="Disordered" evidence="3">
    <location>
        <begin position="1"/>
        <end position="34"/>
    </location>
</feature>
<dbReference type="OMA" id="FDWTIFN"/>
<dbReference type="PROSITE" id="PS50186">
    <property type="entry name" value="DEP"/>
    <property type="match status" value="1"/>
</dbReference>
<dbReference type="PROSITE" id="PS50200">
    <property type="entry name" value="RA"/>
    <property type="match status" value="1"/>
</dbReference>
<dbReference type="AlphaFoldDB" id="A0A974CKX6"/>
<evidence type="ECO:0000313" key="7">
    <source>
        <dbReference type="EMBL" id="OCT74081.1"/>
    </source>
</evidence>
<dbReference type="InterPro" id="IPR036964">
    <property type="entry name" value="RASGEF_cat_dom_sf"/>
</dbReference>
<feature type="domain" description="Ras-associating" evidence="6">
    <location>
        <begin position="522"/>
        <end position="603"/>
    </location>
</feature>
<dbReference type="InterPro" id="IPR000159">
    <property type="entry name" value="RA_dom"/>
</dbReference>